<protein>
    <recommendedName>
        <fullName evidence="9">Odorant receptor</fullName>
    </recommendedName>
</protein>
<dbReference type="AlphaFoldDB" id="A0A9J6BTM1"/>
<evidence type="ECO:0000256" key="8">
    <source>
        <dbReference type="ARBA" id="ARBA00023224"/>
    </source>
</evidence>
<feature type="transmembrane region" description="Helical" evidence="9">
    <location>
        <begin position="201"/>
        <end position="220"/>
    </location>
</feature>
<sequence length="410" mass="48600">MKLSERLRIFATRIKLYFVSDQVRNFVLFLEDFFPSEKIFGVFGFTFFNGLQNTTNQQRQKQLFWIILAITLLSTILAVINFVHIFGDHEKFVEAIETFCWISGYIQILLLIYFLYYRKREPIMKIIERLEQNFTQSNHEQLQFGVIKHHRKLKLIFKFYLFVFFWAWLHLNYMPLLQFLYDHEVKLLHPLWFPLYPLQPLLYPIFFFIQSCSICFAVTVQVAMDTLFCSIICVISLEFDVLAQKLSKIDPENDENAEKKLQKIIDGYNKLTDIANELEKIISLLSFVHIFAGIFMLCTCVFLLFSPISFYLMLKFTIGLPALLFQIFTLCFYGEQLQNSSMRVADGAYNCNWYGKNLKFRKMILLTMLRTQKPQKLTGMKFMDVGMPVYYWSLQTAHSYYSVLSGFYAP</sequence>
<accession>A0A9J6BTM1</accession>
<dbReference type="GO" id="GO:0007165">
    <property type="term" value="P:signal transduction"/>
    <property type="evidence" value="ECO:0007669"/>
    <property type="project" value="UniProtKB-KW"/>
</dbReference>
<keyword evidence="11" id="KW-1185">Reference proteome</keyword>
<keyword evidence="2 9" id="KW-0716">Sensory transduction</keyword>
<keyword evidence="8 9" id="KW-0807">Transducer</keyword>
<comment type="caution">
    <text evidence="10">The sequence shown here is derived from an EMBL/GenBank/DDBJ whole genome shotgun (WGS) entry which is preliminary data.</text>
</comment>
<evidence type="ECO:0000256" key="6">
    <source>
        <dbReference type="ARBA" id="ARBA00023136"/>
    </source>
</evidence>
<dbReference type="GO" id="GO:0004984">
    <property type="term" value="F:olfactory receptor activity"/>
    <property type="evidence" value="ECO:0007669"/>
    <property type="project" value="InterPro"/>
</dbReference>
<evidence type="ECO:0000256" key="2">
    <source>
        <dbReference type="ARBA" id="ARBA00022606"/>
    </source>
</evidence>
<gene>
    <name evidence="10" type="ORF">PVAND_003157</name>
</gene>
<dbReference type="GO" id="GO:0005886">
    <property type="term" value="C:plasma membrane"/>
    <property type="evidence" value="ECO:0007669"/>
    <property type="project" value="UniProtKB-SubCell"/>
</dbReference>
<evidence type="ECO:0000256" key="1">
    <source>
        <dbReference type="ARBA" id="ARBA00004141"/>
    </source>
</evidence>
<comment type="similarity">
    <text evidence="9">Belongs to the insect chemoreceptor superfamily. Heteromeric odorant receptor channel (TC 1.A.69) family.</text>
</comment>
<dbReference type="EMBL" id="JADBJN010000003">
    <property type="protein sequence ID" value="KAG5673082.1"/>
    <property type="molecule type" value="Genomic_DNA"/>
</dbReference>
<dbReference type="GO" id="GO:0005549">
    <property type="term" value="F:odorant binding"/>
    <property type="evidence" value="ECO:0007669"/>
    <property type="project" value="InterPro"/>
</dbReference>
<evidence type="ECO:0000256" key="9">
    <source>
        <dbReference type="RuleBase" id="RU351113"/>
    </source>
</evidence>
<feature type="transmembrane region" description="Helical" evidence="9">
    <location>
        <begin position="311"/>
        <end position="333"/>
    </location>
</feature>
<reference evidence="10" key="1">
    <citation type="submission" date="2021-03" db="EMBL/GenBank/DDBJ databases">
        <title>Chromosome level genome of the anhydrobiotic midge Polypedilum vanderplanki.</title>
        <authorList>
            <person name="Yoshida Y."/>
            <person name="Kikawada T."/>
            <person name="Gusev O."/>
        </authorList>
    </citation>
    <scope>NUCLEOTIDE SEQUENCE</scope>
    <source>
        <strain evidence="10">NIAS01</strain>
        <tissue evidence="10">Whole body or cell culture</tissue>
    </source>
</reference>
<feature type="transmembrane region" description="Helical" evidence="9">
    <location>
        <begin position="281"/>
        <end position="305"/>
    </location>
</feature>
<evidence type="ECO:0000313" key="11">
    <source>
        <dbReference type="Proteomes" id="UP001107558"/>
    </source>
</evidence>
<evidence type="ECO:0000256" key="4">
    <source>
        <dbReference type="ARBA" id="ARBA00022725"/>
    </source>
</evidence>
<evidence type="ECO:0000256" key="7">
    <source>
        <dbReference type="ARBA" id="ARBA00023170"/>
    </source>
</evidence>
<evidence type="ECO:0000256" key="3">
    <source>
        <dbReference type="ARBA" id="ARBA00022692"/>
    </source>
</evidence>
<name>A0A9J6BTM1_POLVA</name>
<dbReference type="InterPro" id="IPR004117">
    <property type="entry name" value="7tm6_olfct_rcpt"/>
</dbReference>
<evidence type="ECO:0000313" key="10">
    <source>
        <dbReference type="EMBL" id="KAG5673082.1"/>
    </source>
</evidence>
<dbReference type="OrthoDB" id="7759131at2759"/>
<proteinExistence type="inferred from homology"/>
<feature type="transmembrane region" description="Helical" evidence="9">
    <location>
        <begin position="159"/>
        <end position="181"/>
    </location>
</feature>
<dbReference type="PANTHER" id="PTHR21137:SF44">
    <property type="entry name" value="ODORANT RECEPTOR 13A-RELATED"/>
    <property type="match status" value="1"/>
</dbReference>
<keyword evidence="4 9" id="KW-0552">Olfaction</keyword>
<evidence type="ECO:0000256" key="5">
    <source>
        <dbReference type="ARBA" id="ARBA00022989"/>
    </source>
</evidence>
<dbReference type="PANTHER" id="PTHR21137">
    <property type="entry name" value="ODORANT RECEPTOR"/>
    <property type="match status" value="1"/>
</dbReference>
<feature type="transmembrane region" description="Helical" evidence="9">
    <location>
        <begin position="95"/>
        <end position="116"/>
    </location>
</feature>
<comment type="caution">
    <text evidence="9">Lacks conserved residue(s) required for the propagation of feature annotation.</text>
</comment>
<keyword evidence="5 9" id="KW-1133">Transmembrane helix</keyword>
<feature type="transmembrane region" description="Helical" evidence="9">
    <location>
        <begin position="63"/>
        <end position="83"/>
    </location>
</feature>
<comment type="subcellular location">
    <subcellularLocation>
        <location evidence="9">Cell membrane</location>
        <topology evidence="9">Multi-pass membrane protein</topology>
    </subcellularLocation>
    <subcellularLocation>
        <location evidence="1">Membrane</location>
        <topology evidence="1">Multi-pass membrane protein</topology>
    </subcellularLocation>
</comment>
<organism evidence="10 11">
    <name type="scientific">Polypedilum vanderplanki</name>
    <name type="common">Sleeping chironomid midge</name>
    <dbReference type="NCBI Taxonomy" id="319348"/>
    <lineage>
        <taxon>Eukaryota</taxon>
        <taxon>Metazoa</taxon>
        <taxon>Ecdysozoa</taxon>
        <taxon>Arthropoda</taxon>
        <taxon>Hexapoda</taxon>
        <taxon>Insecta</taxon>
        <taxon>Pterygota</taxon>
        <taxon>Neoptera</taxon>
        <taxon>Endopterygota</taxon>
        <taxon>Diptera</taxon>
        <taxon>Nematocera</taxon>
        <taxon>Chironomoidea</taxon>
        <taxon>Chironomidae</taxon>
        <taxon>Chironominae</taxon>
        <taxon>Polypedilum</taxon>
        <taxon>Polypedilum</taxon>
    </lineage>
</organism>
<keyword evidence="3 9" id="KW-0812">Transmembrane</keyword>
<dbReference type="Pfam" id="PF02949">
    <property type="entry name" value="7tm_6"/>
    <property type="match status" value="1"/>
</dbReference>
<keyword evidence="7 9" id="KW-0675">Receptor</keyword>
<dbReference type="Proteomes" id="UP001107558">
    <property type="component" value="Chromosome 3"/>
</dbReference>
<keyword evidence="6 9" id="KW-0472">Membrane</keyword>